<dbReference type="Pfam" id="PF01551">
    <property type="entry name" value="Peptidase_M23"/>
    <property type="match status" value="1"/>
</dbReference>
<keyword evidence="5" id="KW-1185">Reference proteome</keyword>
<evidence type="ECO:0000256" key="2">
    <source>
        <dbReference type="SAM" id="MobiDB-lite"/>
    </source>
</evidence>
<evidence type="ECO:0000313" key="5">
    <source>
        <dbReference type="Proteomes" id="UP000247763"/>
    </source>
</evidence>
<keyword evidence="1" id="KW-0732">Signal</keyword>
<dbReference type="SUPFAM" id="SSF51261">
    <property type="entry name" value="Duplicated hybrid motif"/>
    <property type="match status" value="1"/>
</dbReference>
<dbReference type="KEGG" id="phb:HYN04_00805"/>
<evidence type="ECO:0000259" key="3">
    <source>
        <dbReference type="Pfam" id="PF01551"/>
    </source>
</evidence>
<proteinExistence type="predicted"/>
<dbReference type="Gene3D" id="2.70.70.10">
    <property type="entry name" value="Glucose Permease (Domain IIA)"/>
    <property type="match status" value="1"/>
</dbReference>
<dbReference type="OrthoDB" id="9809144at2"/>
<dbReference type="GO" id="GO:0004222">
    <property type="term" value="F:metalloendopeptidase activity"/>
    <property type="evidence" value="ECO:0007669"/>
    <property type="project" value="TreeGrafter"/>
</dbReference>
<dbReference type="EMBL" id="CP029479">
    <property type="protein sequence ID" value="AWM76425.1"/>
    <property type="molecule type" value="Genomic_DNA"/>
</dbReference>
<name>A0A2Z3HNV8_9CAUL</name>
<dbReference type="InterPro" id="IPR011055">
    <property type="entry name" value="Dup_hybrid_motif"/>
</dbReference>
<organism evidence="4 5">
    <name type="scientific">Phenylobacterium parvum</name>
    <dbReference type="NCBI Taxonomy" id="2201350"/>
    <lineage>
        <taxon>Bacteria</taxon>
        <taxon>Pseudomonadati</taxon>
        <taxon>Pseudomonadota</taxon>
        <taxon>Alphaproteobacteria</taxon>
        <taxon>Caulobacterales</taxon>
        <taxon>Caulobacteraceae</taxon>
        <taxon>Phenylobacterium</taxon>
    </lineage>
</organism>
<dbReference type="PANTHER" id="PTHR21666:SF289">
    <property type="entry name" value="L-ALA--D-GLU ENDOPEPTIDASE"/>
    <property type="match status" value="1"/>
</dbReference>
<evidence type="ECO:0000313" key="4">
    <source>
        <dbReference type="EMBL" id="AWM76425.1"/>
    </source>
</evidence>
<dbReference type="InterPro" id="IPR016047">
    <property type="entry name" value="M23ase_b-sheet_dom"/>
</dbReference>
<feature type="domain" description="M23ase beta-sheet core" evidence="3">
    <location>
        <begin position="104"/>
        <end position="195"/>
    </location>
</feature>
<reference evidence="5" key="1">
    <citation type="submission" date="2018-05" db="EMBL/GenBank/DDBJ databases">
        <title>Genome sequencing of Phenylobacterium sp. HYN0004.</title>
        <authorList>
            <person name="Yi H."/>
            <person name="Baek C."/>
        </authorList>
    </citation>
    <scope>NUCLEOTIDE SEQUENCE [LARGE SCALE GENOMIC DNA]</scope>
    <source>
        <strain evidence="5">HYN0004</strain>
    </source>
</reference>
<sequence length="216" mass="22286">MIFPAGAALAGFLASATAQDRPEPAPGLRTDPALALFALRLDPPDPLLDPPQAALDAARAELAAGFALSERLARGRTAGVALTPPSPGPVLEGFGVRQVGGLRSQGMTFQSPPGGGVQAPSGGDVLYAGPLEGWGEAVILQVNPRAQVVLAGEFATRVREGEAVREGQVIGQAADRGAAVRLYLELRDLGRPMDPAPWLRPEKAATQGSGFKRETG</sequence>
<protein>
    <recommendedName>
        <fullName evidence="3">M23ase beta-sheet core domain-containing protein</fullName>
    </recommendedName>
</protein>
<dbReference type="AlphaFoldDB" id="A0A2Z3HNV8"/>
<dbReference type="InterPro" id="IPR050570">
    <property type="entry name" value="Cell_wall_metabolism_enzyme"/>
</dbReference>
<dbReference type="Proteomes" id="UP000247763">
    <property type="component" value="Chromosome"/>
</dbReference>
<evidence type="ECO:0000256" key="1">
    <source>
        <dbReference type="ARBA" id="ARBA00022729"/>
    </source>
</evidence>
<gene>
    <name evidence="4" type="ORF">HYN04_00805</name>
</gene>
<dbReference type="PANTHER" id="PTHR21666">
    <property type="entry name" value="PEPTIDASE-RELATED"/>
    <property type="match status" value="1"/>
</dbReference>
<feature type="region of interest" description="Disordered" evidence="2">
    <location>
        <begin position="195"/>
        <end position="216"/>
    </location>
</feature>
<accession>A0A2Z3HNV8</accession>